<evidence type="ECO:0000256" key="4">
    <source>
        <dbReference type="ARBA" id="ARBA00022840"/>
    </source>
</evidence>
<dbReference type="Pfam" id="PF00005">
    <property type="entry name" value="ABC_tran"/>
    <property type="match status" value="1"/>
</dbReference>
<dbReference type="AlphaFoldDB" id="A0ABD6HHC5"/>
<dbReference type="PROSITE" id="PS00211">
    <property type="entry name" value="ABC_TRANSPORTER_1"/>
    <property type="match status" value="1"/>
</dbReference>
<proteinExistence type="inferred from homology"/>
<dbReference type="InterPro" id="IPR017871">
    <property type="entry name" value="ABC_transporter-like_CS"/>
</dbReference>
<accession>A0ABD6HHC5</accession>
<dbReference type="GO" id="GO:0005524">
    <property type="term" value="F:ATP binding"/>
    <property type="evidence" value="ECO:0007669"/>
    <property type="project" value="UniProtKB-KW"/>
</dbReference>
<comment type="similarity">
    <text evidence="1">Belongs to the ABC transporter superfamily.</text>
</comment>
<evidence type="ECO:0000313" key="8">
    <source>
        <dbReference type="Proteomes" id="UP000179454"/>
    </source>
</evidence>
<evidence type="ECO:0000259" key="5">
    <source>
        <dbReference type="PROSITE" id="PS50893"/>
    </source>
</evidence>
<dbReference type="GO" id="GO:0015697">
    <property type="term" value="P:quaternary ammonium group transport"/>
    <property type="evidence" value="ECO:0007669"/>
    <property type="project" value="UniProtKB-ARBA"/>
</dbReference>
<keyword evidence="8" id="KW-1185">Reference proteome</keyword>
<evidence type="ECO:0000256" key="3">
    <source>
        <dbReference type="ARBA" id="ARBA00022741"/>
    </source>
</evidence>
<evidence type="ECO:0000256" key="1">
    <source>
        <dbReference type="ARBA" id="ARBA00005417"/>
    </source>
</evidence>
<gene>
    <name evidence="7" type="ORF">BBK91_025940</name>
    <name evidence="6" type="ORF">BBL17_026845</name>
</gene>
<comment type="caution">
    <text evidence="7">The sequence shown here is derived from an EMBL/GenBank/DDBJ whole genome shotgun (WGS) entry which is preliminary data.</text>
</comment>
<dbReference type="Proteomes" id="UP000179536">
    <property type="component" value="Unassembled WGS sequence"/>
</dbReference>
<dbReference type="Proteomes" id="UP000179454">
    <property type="component" value="Unassembled WGS sequence"/>
</dbReference>
<protein>
    <submittedName>
        <fullName evidence="7">ATP-binding cassette domain-containing protein</fullName>
    </submittedName>
</protein>
<evidence type="ECO:0000256" key="2">
    <source>
        <dbReference type="ARBA" id="ARBA00022448"/>
    </source>
</evidence>
<dbReference type="PROSITE" id="PS50893">
    <property type="entry name" value="ABC_TRANSPORTER_2"/>
    <property type="match status" value="1"/>
</dbReference>
<dbReference type="InterPro" id="IPR027417">
    <property type="entry name" value="P-loop_NTPase"/>
</dbReference>
<organism evidence="7 9">
    <name type="scientific">Agrobacterium vitis</name>
    <name type="common">Rhizobium vitis</name>
    <dbReference type="NCBI Taxonomy" id="373"/>
    <lineage>
        <taxon>Bacteria</taxon>
        <taxon>Pseudomonadati</taxon>
        <taxon>Pseudomonadota</taxon>
        <taxon>Alphaproteobacteria</taxon>
        <taxon>Hyphomicrobiales</taxon>
        <taxon>Rhizobiaceae</taxon>
        <taxon>Rhizobium/Agrobacterium group</taxon>
        <taxon>Agrobacterium</taxon>
    </lineage>
</organism>
<dbReference type="InterPro" id="IPR050093">
    <property type="entry name" value="ABC_SmlMolc_Importer"/>
</dbReference>
<name>A0ABD6HHC5_AGRVI</name>
<dbReference type="PANTHER" id="PTHR42781:SF4">
    <property type="entry name" value="SPERMIDINE_PUTRESCINE IMPORT ATP-BINDING PROTEIN POTA"/>
    <property type="match status" value="1"/>
</dbReference>
<reference evidence="8 9" key="1">
    <citation type="submission" date="2019-11" db="EMBL/GenBank/DDBJ databases">
        <title>Whole-genome sequencing of Allorhizobium vitis.</title>
        <authorList>
            <person name="Gan H.M."/>
            <person name="Savka M.A."/>
        </authorList>
    </citation>
    <scope>NUCLEOTIDE SEQUENCE [LARGE SCALE GENOMIC DNA]</scope>
    <source>
        <strain evidence="7 9">RF2/1</strain>
        <strain evidence="6 8">T1/7</strain>
    </source>
</reference>
<dbReference type="InterPro" id="IPR013611">
    <property type="entry name" value="Transp-assoc_OB_typ2"/>
</dbReference>
<dbReference type="InterPro" id="IPR003439">
    <property type="entry name" value="ABC_transporter-like_ATP-bd"/>
</dbReference>
<dbReference type="SUPFAM" id="SSF50331">
    <property type="entry name" value="MOP-like"/>
    <property type="match status" value="1"/>
</dbReference>
<keyword evidence="2" id="KW-0813">Transport</keyword>
<keyword evidence="4 7" id="KW-0067">ATP-binding</keyword>
<dbReference type="FunFam" id="3.40.50.300:FF:000425">
    <property type="entry name" value="Probable ABC transporter, ATP-binding subunit"/>
    <property type="match status" value="1"/>
</dbReference>
<dbReference type="Pfam" id="PF08402">
    <property type="entry name" value="TOBE_2"/>
    <property type="match status" value="1"/>
</dbReference>
<evidence type="ECO:0000313" key="6">
    <source>
        <dbReference type="EMBL" id="MUO45390.1"/>
    </source>
</evidence>
<dbReference type="EMBL" id="MBFA02000030">
    <property type="protein sequence ID" value="MUP13285.1"/>
    <property type="molecule type" value="Genomic_DNA"/>
</dbReference>
<dbReference type="InterPro" id="IPR008995">
    <property type="entry name" value="Mo/tungstate-bd_C_term_dom"/>
</dbReference>
<dbReference type="Gene3D" id="2.40.50.100">
    <property type="match status" value="1"/>
</dbReference>
<dbReference type="SMART" id="SM00382">
    <property type="entry name" value="AAA"/>
    <property type="match status" value="1"/>
</dbReference>
<dbReference type="InterPro" id="IPR003593">
    <property type="entry name" value="AAA+_ATPase"/>
</dbReference>
<sequence>MKSGAELSLQDLSKSYDDKKLVLNKLNITAAPGEIVSLLGPSGCGKSTALRIVAGLVGATSGRVMLAGKDVTSLPTYKRNIGLVFQNYALFPHMTVLDNVAFGLEMRNVNRKEARSRAGEILEMVRLGALGQRRPRQLSGGQQQRVALARALVIHPDLLLLDEPLSNLDAKLREQMQDEIRDLQQRLGTTAIFVTHDQSEAMAISDHVAIMNEGVIVQYGRPTEIYENPASSFVANFIGRVNSIDGISNADGDASQQIKTDTGLSIKLAKPSLKGPVQFLIRPSSIEVLPSSTPSEAGRNRVPASVRKVTYAGDIVSVACDTQGIAMTAEIPGSSSAWRSLEPGQQVTLDWPVASGFVFERKAN</sequence>
<evidence type="ECO:0000313" key="9">
    <source>
        <dbReference type="Proteomes" id="UP000179536"/>
    </source>
</evidence>
<evidence type="ECO:0000313" key="7">
    <source>
        <dbReference type="EMBL" id="MUP13285.1"/>
    </source>
</evidence>
<dbReference type="PANTHER" id="PTHR42781">
    <property type="entry name" value="SPERMIDINE/PUTRESCINE IMPORT ATP-BINDING PROTEIN POTA"/>
    <property type="match status" value="1"/>
</dbReference>
<dbReference type="EMBL" id="MBFE02000035">
    <property type="protein sequence ID" value="MUO45390.1"/>
    <property type="molecule type" value="Genomic_DNA"/>
</dbReference>
<dbReference type="SUPFAM" id="SSF52540">
    <property type="entry name" value="P-loop containing nucleoside triphosphate hydrolases"/>
    <property type="match status" value="1"/>
</dbReference>
<feature type="domain" description="ABC transporter" evidence="5">
    <location>
        <begin position="7"/>
        <end position="238"/>
    </location>
</feature>
<dbReference type="Gene3D" id="3.40.50.300">
    <property type="entry name" value="P-loop containing nucleotide triphosphate hydrolases"/>
    <property type="match status" value="1"/>
</dbReference>
<dbReference type="RefSeq" id="WP_012649000.1">
    <property type="nucleotide sequence ID" value="NZ_AP023283.1"/>
</dbReference>
<keyword evidence="3" id="KW-0547">Nucleotide-binding</keyword>